<evidence type="ECO:0000256" key="4">
    <source>
        <dbReference type="ARBA" id="ARBA00022798"/>
    </source>
</evidence>
<dbReference type="EC" id="3.1.4.46" evidence="2"/>
<evidence type="ECO:0000256" key="7">
    <source>
        <dbReference type="SAM" id="MobiDB-lite"/>
    </source>
</evidence>
<keyword evidence="4" id="KW-0319">Glycerol metabolism</keyword>
<dbReference type="SUPFAM" id="SSF51695">
    <property type="entry name" value="PLC-like phosphodiesterases"/>
    <property type="match status" value="1"/>
</dbReference>
<feature type="region of interest" description="Disordered" evidence="7">
    <location>
        <begin position="1"/>
        <end position="26"/>
    </location>
</feature>
<evidence type="ECO:0000259" key="8">
    <source>
        <dbReference type="PROSITE" id="PS51704"/>
    </source>
</evidence>
<dbReference type="Pfam" id="PF03009">
    <property type="entry name" value="GDPD"/>
    <property type="match status" value="1"/>
</dbReference>
<proteinExistence type="inferred from homology"/>
<comment type="similarity">
    <text evidence="1">Belongs to the glycerophosphoryl diester phosphodiesterase family.</text>
</comment>
<dbReference type="Gene3D" id="3.20.20.190">
    <property type="entry name" value="Phosphatidylinositol (PI) phosphodiesterase"/>
    <property type="match status" value="1"/>
</dbReference>
<dbReference type="PANTHER" id="PTHR43620">
    <property type="entry name" value="GLYCEROPHOSPHORYL DIESTER PHOSPHODIESTERASE"/>
    <property type="match status" value="1"/>
</dbReference>
<dbReference type="RefSeq" id="WP_344008425.1">
    <property type="nucleotide sequence ID" value="NZ_BAAAMY010000007.1"/>
</dbReference>
<keyword evidence="3" id="KW-0732">Signal</keyword>
<dbReference type="InterPro" id="IPR017946">
    <property type="entry name" value="PLC-like_Pdiesterase_TIM-brl"/>
</dbReference>
<evidence type="ECO:0000256" key="2">
    <source>
        <dbReference type="ARBA" id="ARBA00012247"/>
    </source>
</evidence>
<dbReference type="EMBL" id="BAAAMY010000007">
    <property type="protein sequence ID" value="GAA1926468.1"/>
    <property type="molecule type" value="Genomic_DNA"/>
</dbReference>
<comment type="caution">
    <text evidence="9">The sequence shown here is derived from an EMBL/GenBank/DDBJ whole genome shotgun (WGS) entry which is preliminary data.</text>
</comment>
<comment type="catalytic activity">
    <reaction evidence="6">
        <text>a sn-glycero-3-phosphodiester + H2O = an alcohol + sn-glycerol 3-phosphate + H(+)</text>
        <dbReference type="Rhea" id="RHEA:12969"/>
        <dbReference type="ChEBI" id="CHEBI:15377"/>
        <dbReference type="ChEBI" id="CHEBI:15378"/>
        <dbReference type="ChEBI" id="CHEBI:30879"/>
        <dbReference type="ChEBI" id="CHEBI:57597"/>
        <dbReference type="ChEBI" id="CHEBI:83408"/>
        <dbReference type="EC" id="3.1.4.46"/>
    </reaction>
</comment>
<dbReference type="PROSITE" id="PS51704">
    <property type="entry name" value="GP_PDE"/>
    <property type="match status" value="1"/>
</dbReference>
<protein>
    <recommendedName>
        <fullName evidence="2">glycerophosphodiester phosphodiesterase</fullName>
        <ecNumber evidence="2">3.1.4.46</ecNumber>
    </recommendedName>
</protein>
<accession>A0ABP5AZ49</accession>
<evidence type="ECO:0000313" key="10">
    <source>
        <dbReference type="Proteomes" id="UP001501612"/>
    </source>
</evidence>
<evidence type="ECO:0000313" key="9">
    <source>
        <dbReference type="EMBL" id="GAA1926468.1"/>
    </source>
</evidence>
<dbReference type="Proteomes" id="UP001501612">
    <property type="component" value="Unassembled WGS sequence"/>
</dbReference>
<name>A0ABP5AZ49_9ACTN</name>
<keyword evidence="5" id="KW-0378">Hydrolase</keyword>
<evidence type="ECO:0000256" key="6">
    <source>
        <dbReference type="ARBA" id="ARBA00047512"/>
    </source>
</evidence>
<evidence type="ECO:0000256" key="1">
    <source>
        <dbReference type="ARBA" id="ARBA00007277"/>
    </source>
</evidence>
<keyword evidence="10" id="KW-1185">Reference proteome</keyword>
<sequence length="363" mass="39650">MSLTTERAPDPRPAPTPATSLAGLREDSLEVTPAVVAHRGASGYRPEHTLEAYRTAVQMGVDDVEMDVVLTADGVLLARHENELSLSTDVAEHPAYAHRRTTRVVDGEEQTGWFAEDFTAEEVRSLRARERTPELRPDSAAWDGRLRVPTLEEALTAVADESARAGRATGVMIELKHCAHLAARGLSVVEPLLELLARRGLDHPRSRVRVMSFEVGVLRELAPRTRLPLVQLVDRLHRRPPDLAAAGEVTTYADLVSPEGLAAVDAYADGLGVHKEVVLPRDEDDVTVGPSDLVRAAHRRWLTVHVYTLRAENRFLPTELRSGPDPSAPGDVRAEARLLLEAGVDGLICDQPEEALAARDLVV</sequence>
<dbReference type="PANTHER" id="PTHR43620:SF7">
    <property type="entry name" value="GLYCEROPHOSPHODIESTER PHOSPHODIESTERASE GDPD5-RELATED"/>
    <property type="match status" value="1"/>
</dbReference>
<organism evidence="9 10">
    <name type="scientific">Nocardioides lentus</name>
    <dbReference type="NCBI Taxonomy" id="338077"/>
    <lineage>
        <taxon>Bacteria</taxon>
        <taxon>Bacillati</taxon>
        <taxon>Actinomycetota</taxon>
        <taxon>Actinomycetes</taxon>
        <taxon>Propionibacteriales</taxon>
        <taxon>Nocardioidaceae</taxon>
        <taxon>Nocardioides</taxon>
    </lineage>
</organism>
<dbReference type="InterPro" id="IPR030395">
    <property type="entry name" value="GP_PDE_dom"/>
</dbReference>
<evidence type="ECO:0000256" key="3">
    <source>
        <dbReference type="ARBA" id="ARBA00022729"/>
    </source>
</evidence>
<evidence type="ECO:0000256" key="5">
    <source>
        <dbReference type="ARBA" id="ARBA00022801"/>
    </source>
</evidence>
<feature type="domain" description="GP-PDE" evidence="8">
    <location>
        <begin position="33"/>
        <end position="359"/>
    </location>
</feature>
<gene>
    <name evidence="9" type="ORF">GCM10009737_30360</name>
</gene>
<reference evidence="10" key="1">
    <citation type="journal article" date="2019" name="Int. J. Syst. Evol. Microbiol.">
        <title>The Global Catalogue of Microorganisms (GCM) 10K type strain sequencing project: providing services to taxonomists for standard genome sequencing and annotation.</title>
        <authorList>
            <consortium name="The Broad Institute Genomics Platform"/>
            <consortium name="The Broad Institute Genome Sequencing Center for Infectious Disease"/>
            <person name="Wu L."/>
            <person name="Ma J."/>
        </authorList>
    </citation>
    <scope>NUCLEOTIDE SEQUENCE [LARGE SCALE GENOMIC DNA]</scope>
    <source>
        <strain evidence="10">JCM 14046</strain>
    </source>
</reference>